<dbReference type="PANTHER" id="PTHR42928">
    <property type="entry name" value="TRICARBOXYLATE-BINDING PROTEIN"/>
    <property type="match status" value="1"/>
</dbReference>
<dbReference type="AlphaFoldDB" id="A0A7G9RK60"/>
<sequence length="325" mass="34835">MKRNLLSAAVIAASILSVGTHVAAQDFPKKGKAINLIVPFAPGGASDILARLVGQKLNEQWETPVIVQNKPGGDMVIALQSVARSEKDGYTIGLTTSSFALNKVVKKDFPLDPVADFAFIGTIGQSPYLLAVGSDSKITNFKELEAASRVKNSNFSYASCCFGTYFSAEMIKNATRLDGVHVPYKGSSPALNAILSKEVEYIIDTTTATKPFIASGKLRPLMVTGRKRSASFPNVPNMTEAGVPGDFEVGVWYGFAFPAGTPEDIVKKTNLALNKILAMPDVKAKIESFDIEVMPSTPEQMTARVNSDLQSYLSAVKLAKLDFGS</sequence>
<dbReference type="Pfam" id="PF03401">
    <property type="entry name" value="TctC"/>
    <property type="match status" value="1"/>
</dbReference>
<evidence type="ECO:0000256" key="1">
    <source>
        <dbReference type="ARBA" id="ARBA00006987"/>
    </source>
</evidence>
<accession>A0A7G9RK60</accession>
<dbReference type="InterPro" id="IPR042100">
    <property type="entry name" value="Bug_dom1"/>
</dbReference>
<dbReference type="KEGG" id="drg:H9K76_15485"/>
<feature type="signal peptide" evidence="2">
    <location>
        <begin position="1"/>
        <end position="23"/>
    </location>
</feature>
<comment type="similarity">
    <text evidence="1">Belongs to the UPF0065 (bug) family.</text>
</comment>
<name>A0A7G9RK60_9BURK</name>
<feature type="chain" id="PRO_5028913273" description="Tripartite tricarboxylate transporter substrate binding protein" evidence="2">
    <location>
        <begin position="24"/>
        <end position="325"/>
    </location>
</feature>
<keyword evidence="2" id="KW-0732">Signal</keyword>
<dbReference type="PANTHER" id="PTHR42928:SF5">
    <property type="entry name" value="BLR1237 PROTEIN"/>
    <property type="match status" value="1"/>
</dbReference>
<dbReference type="RefSeq" id="WP_187596257.1">
    <property type="nucleotide sequence ID" value="NZ_CP060714.1"/>
</dbReference>
<gene>
    <name evidence="3" type="ORF">H9K76_15485</name>
</gene>
<organism evidence="3 4">
    <name type="scientific">Diaphorobacter ruginosibacter</name>
    <dbReference type="NCBI Taxonomy" id="1715720"/>
    <lineage>
        <taxon>Bacteria</taxon>
        <taxon>Pseudomonadati</taxon>
        <taxon>Pseudomonadota</taxon>
        <taxon>Betaproteobacteria</taxon>
        <taxon>Burkholderiales</taxon>
        <taxon>Comamonadaceae</taxon>
        <taxon>Diaphorobacter</taxon>
    </lineage>
</organism>
<reference evidence="3 4" key="1">
    <citation type="submission" date="2020-08" db="EMBL/GenBank/DDBJ databases">
        <title>Genome sequence of Diaphorobacter ruginosibacter DSM 27467T.</title>
        <authorList>
            <person name="Hyun D.-W."/>
            <person name="Bae J.-W."/>
        </authorList>
    </citation>
    <scope>NUCLEOTIDE SEQUENCE [LARGE SCALE GENOMIC DNA]</scope>
    <source>
        <strain evidence="3 4">DSM 27467</strain>
    </source>
</reference>
<evidence type="ECO:0000313" key="3">
    <source>
        <dbReference type="EMBL" id="QNN55985.1"/>
    </source>
</evidence>
<dbReference type="PIRSF" id="PIRSF017082">
    <property type="entry name" value="YflP"/>
    <property type="match status" value="1"/>
</dbReference>
<evidence type="ECO:0000256" key="2">
    <source>
        <dbReference type="SAM" id="SignalP"/>
    </source>
</evidence>
<protein>
    <recommendedName>
        <fullName evidence="5">Tripartite tricarboxylate transporter substrate binding protein</fullName>
    </recommendedName>
</protein>
<dbReference type="Gene3D" id="3.40.190.150">
    <property type="entry name" value="Bordetella uptake gene, domain 1"/>
    <property type="match status" value="1"/>
</dbReference>
<proteinExistence type="inferred from homology"/>
<evidence type="ECO:0000313" key="4">
    <source>
        <dbReference type="Proteomes" id="UP000515811"/>
    </source>
</evidence>
<dbReference type="EMBL" id="CP060714">
    <property type="protein sequence ID" value="QNN55985.1"/>
    <property type="molecule type" value="Genomic_DNA"/>
</dbReference>
<dbReference type="Proteomes" id="UP000515811">
    <property type="component" value="Chromosome"/>
</dbReference>
<keyword evidence="4" id="KW-1185">Reference proteome</keyword>
<dbReference type="SUPFAM" id="SSF53850">
    <property type="entry name" value="Periplasmic binding protein-like II"/>
    <property type="match status" value="1"/>
</dbReference>
<dbReference type="Gene3D" id="3.40.190.10">
    <property type="entry name" value="Periplasmic binding protein-like II"/>
    <property type="match status" value="1"/>
</dbReference>
<evidence type="ECO:0008006" key="5">
    <source>
        <dbReference type="Google" id="ProtNLM"/>
    </source>
</evidence>
<dbReference type="InterPro" id="IPR005064">
    <property type="entry name" value="BUG"/>
</dbReference>